<organism evidence="2 3">
    <name type="scientific">Ephemerocybe angulata</name>
    <dbReference type="NCBI Taxonomy" id="980116"/>
    <lineage>
        <taxon>Eukaryota</taxon>
        <taxon>Fungi</taxon>
        <taxon>Dikarya</taxon>
        <taxon>Basidiomycota</taxon>
        <taxon>Agaricomycotina</taxon>
        <taxon>Agaricomycetes</taxon>
        <taxon>Agaricomycetidae</taxon>
        <taxon>Agaricales</taxon>
        <taxon>Agaricineae</taxon>
        <taxon>Psathyrellaceae</taxon>
        <taxon>Ephemerocybe</taxon>
    </lineage>
</organism>
<proteinExistence type="predicted"/>
<feature type="region of interest" description="Disordered" evidence="1">
    <location>
        <begin position="54"/>
        <end position="84"/>
    </location>
</feature>
<evidence type="ECO:0000313" key="3">
    <source>
        <dbReference type="Proteomes" id="UP000521943"/>
    </source>
</evidence>
<accession>A0A8H6I4G5</accession>
<dbReference type="AlphaFoldDB" id="A0A8H6I4G5"/>
<feature type="region of interest" description="Disordered" evidence="1">
    <location>
        <begin position="228"/>
        <end position="269"/>
    </location>
</feature>
<dbReference type="EMBL" id="JACGCI010000018">
    <property type="protein sequence ID" value="KAF6758695.1"/>
    <property type="molecule type" value="Genomic_DNA"/>
</dbReference>
<feature type="compositionally biased region" description="Basic residues" evidence="1">
    <location>
        <begin position="258"/>
        <end position="269"/>
    </location>
</feature>
<evidence type="ECO:0000256" key="1">
    <source>
        <dbReference type="SAM" id="MobiDB-lite"/>
    </source>
</evidence>
<evidence type="ECO:0000313" key="2">
    <source>
        <dbReference type="EMBL" id="KAF6758695.1"/>
    </source>
</evidence>
<sequence length="269" mass="30494">MTRIGAAVDQPVVPSGCYWLAEDIDFCSPAMPNRNPKIWATPPFRHHGEAEELGLSQEPEDLGDAPTPIGRTTEARASKTPKTPRSAPGLLTCWCQFCIPNRGRTTLLPAHEEGRTPAELQIFGSQTWFSRQTPESSEGPMEEFQIYEASLRHPARRTPAELQIFGSQTWFSRQTPESSEGPMEEFQIYEASLRHPQVKQLFKRAVLHANDIVQPWGEQHRKPVLEPCAAQKSKSSRRLMGAKYERQRTQTASQDLHSRRHPHVKQLII</sequence>
<comment type="caution">
    <text evidence="2">The sequence shown here is derived from an EMBL/GenBank/DDBJ whole genome shotgun (WGS) entry which is preliminary data.</text>
</comment>
<protein>
    <submittedName>
        <fullName evidence="2">Uncharacterized protein</fullName>
    </submittedName>
</protein>
<keyword evidence="3" id="KW-1185">Reference proteome</keyword>
<dbReference type="Proteomes" id="UP000521943">
    <property type="component" value="Unassembled WGS sequence"/>
</dbReference>
<name>A0A8H6I4G5_9AGAR</name>
<reference evidence="2 3" key="1">
    <citation type="submission" date="2020-07" db="EMBL/GenBank/DDBJ databases">
        <title>Comparative genomics of pyrophilous fungi reveals a link between fire events and developmental genes.</title>
        <authorList>
            <consortium name="DOE Joint Genome Institute"/>
            <person name="Steindorff A.S."/>
            <person name="Carver A."/>
            <person name="Calhoun S."/>
            <person name="Stillman K."/>
            <person name="Liu H."/>
            <person name="Lipzen A."/>
            <person name="Pangilinan J."/>
            <person name="Labutti K."/>
            <person name="Bruns T.D."/>
            <person name="Grigoriev I.V."/>
        </authorList>
    </citation>
    <scope>NUCLEOTIDE SEQUENCE [LARGE SCALE GENOMIC DNA]</scope>
    <source>
        <strain evidence="2 3">CBS 144469</strain>
    </source>
</reference>
<gene>
    <name evidence="2" type="ORF">DFP72DRAFT_845047</name>
</gene>